<comment type="similarity">
    <text evidence="1">Belongs to the anaerobic coproporphyrinogen-III oxidase family. HemW subfamily.</text>
</comment>
<dbReference type="GO" id="GO:0006779">
    <property type="term" value="P:porphyrin-containing compound biosynthetic process"/>
    <property type="evidence" value="ECO:0007669"/>
    <property type="project" value="InterPro"/>
</dbReference>
<dbReference type="NCBIfam" id="TIGR00539">
    <property type="entry name" value="hemN_rel"/>
    <property type="match status" value="1"/>
</dbReference>
<dbReference type="Pfam" id="PF04055">
    <property type="entry name" value="Radical_SAM"/>
    <property type="match status" value="1"/>
</dbReference>
<reference evidence="4" key="1">
    <citation type="submission" date="2010-07" db="EMBL/GenBank/DDBJ databases">
        <authorList>
            <person name="Muzny D."/>
            <person name="Qin X."/>
            <person name="Deng J."/>
            <person name="Jiang H."/>
            <person name="Liu Y."/>
            <person name="Qu J."/>
            <person name="Song X.-Z."/>
            <person name="Zhang L."/>
            <person name="Thornton R."/>
            <person name="Coyle M."/>
            <person name="Francisco L."/>
            <person name="Jackson L."/>
            <person name="Javaid M."/>
            <person name="Korchina V."/>
            <person name="Kovar C."/>
            <person name="Mata R."/>
            <person name="Mathew T."/>
            <person name="Ngo R."/>
            <person name="Nguyen L."/>
            <person name="Nguyen N."/>
            <person name="Okwuonu G."/>
            <person name="Ongeri F."/>
            <person name="Pham C."/>
            <person name="Simmons D."/>
            <person name="Wilczek-Boney K."/>
            <person name="Hale W."/>
            <person name="Jakkamsetti A."/>
            <person name="Pham P."/>
            <person name="Ruth R."/>
            <person name="San Lucas F."/>
            <person name="Warren J."/>
            <person name="Zhang J."/>
            <person name="Zhao Z."/>
            <person name="Zhou C."/>
            <person name="Zhu D."/>
            <person name="Lee S."/>
            <person name="Bess C."/>
            <person name="Blankenburg K."/>
            <person name="Forbes L."/>
            <person name="Fu Q."/>
            <person name="Gubbala S."/>
            <person name="Hirani K."/>
            <person name="Jayaseelan J.C."/>
            <person name="Lara F."/>
            <person name="Munidasa M."/>
            <person name="Palculict T."/>
            <person name="Patil S."/>
            <person name="Pu L.-L."/>
            <person name="Saada N."/>
            <person name="Tang L."/>
            <person name="Weissenberger G."/>
            <person name="Zhu Y."/>
            <person name="Hemphill L."/>
            <person name="Shang Y."/>
            <person name="Youmans B."/>
            <person name="Ayvaz T."/>
            <person name="Ross M."/>
            <person name="Santibanez J."/>
            <person name="Aqrawi P."/>
            <person name="Gross S."/>
            <person name="Joshi V."/>
            <person name="Fowler G."/>
            <person name="Nazareth L."/>
            <person name="Reid J."/>
            <person name="Worley K."/>
            <person name="Petrosino J."/>
            <person name="Highlander S."/>
            <person name="Gibbs R."/>
        </authorList>
    </citation>
    <scope>NUCLEOTIDE SEQUENCE [LARGE SCALE GENOMIC DNA]</scope>
    <source>
        <strain evidence="4">DSM 16973</strain>
    </source>
</reference>
<keyword evidence="2" id="KW-0949">S-adenosyl-L-methionine</keyword>
<protein>
    <recommendedName>
        <fullName evidence="2">Heme chaperone HemW</fullName>
    </recommendedName>
</protein>
<evidence type="ECO:0000313" key="4">
    <source>
        <dbReference type="EMBL" id="EFM02525.1"/>
    </source>
</evidence>
<dbReference type="SFLD" id="SFLDF00562">
    <property type="entry name" value="HemN-like__clustered_with_heat"/>
    <property type="match status" value="1"/>
</dbReference>
<dbReference type="GO" id="GO:0051539">
    <property type="term" value="F:4 iron, 4 sulfur cluster binding"/>
    <property type="evidence" value="ECO:0007669"/>
    <property type="project" value="UniProtKB-UniRule"/>
</dbReference>
<keyword evidence="2" id="KW-0411">Iron-sulfur</keyword>
<dbReference type="EMBL" id="AEEI01000021">
    <property type="protein sequence ID" value="EFM02525.1"/>
    <property type="molecule type" value="Genomic_DNA"/>
</dbReference>
<comment type="function">
    <text evidence="2">Probably acts as a heme chaperone, transferring heme to an unknown acceptor. Binds one molecule of heme per monomer, possibly covalently. Binds 1 [4Fe-4S] cluster. The cluster is coordinated with 3 cysteines and an exchangeable S-adenosyl-L-methionine.</text>
</comment>
<dbReference type="PROSITE" id="PS51918">
    <property type="entry name" value="RADICAL_SAM"/>
    <property type="match status" value="1"/>
</dbReference>
<keyword evidence="2" id="KW-0963">Cytoplasm</keyword>
<dbReference type="PANTHER" id="PTHR13932:SF5">
    <property type="entry name" value="RADICAL S-ADENOSYL METHIONINE DOMAIN-CONTAINING PROTEIN 1, MITOCHONDRIAL"/>
    <property type="match status" value="1"/>
</dbReference>
<evidence type="ECO:0000259" key="3">
    <source>
        <dbReference type="PROSITE" id="PS51918"/>
    </source>
</evidence>
<dbReference type="InterPro" id="IPR023404">
    <property type="entry name" value="rSAM_horseshoe"/>
</dbReference>
<proteinExistence type="inferred from homology"/>
<name>E0NR05_9BACT</name>
<keyword evidence="2" id="KW-0408">Iron</keyword>
<organism evidence="4 5">
    <name type="scientific">Hoylesella marshii DSM 16973 = JCM 13450</name>
    <dbReference type="NCBI Taxonomy" id="862515"/>
    <lineage>
        <taxon>Bacteria</taxon>
        <taxon>Pseudomonadati</taxon>
        <taxon>Bacteroidota</taxon>
        <taxon>Bacteroidia</taxon>
        <taxon>Bacteroidales</taxon>
        <taxon>Prevotellaceae</taxon>
        <taxon>Hoylesella</taxon>
    </lineage>
</organism>
<dbReference type="InterPro" id="IPR058240">
    <property type="entry name" value="rSAM_sf"/>
</dbReference>
<evidence type="ECO:0000256" key="1">
    <source>
        <dbReference type="ARBA" id="ARBA00006100"/>
    </source>
</evidence>
<dbReference type="InterPro" id="IPR004559">
    <property type="entry name" value="HemW-like"/>
</dbReference>
<keyword evidence="2" id="KW-0143">Chaperone</keyword>
<comment type="caution">
    <text evidence="4">The sequence shown here is derived from an EMBL/GenBank/DDBJ whole genome shotgun (WGS) entry which is preliminary data.</text>
</comment>
<dbReference type="CDD" id="cd01335">
    <property type="entry name" value="Radical_SAM"/>
    <property type="match status" value="1"/>
</dbReference>
<dbReference type="SFLD" id="SFLDS00029">
    <property type="entry name" value="Radical_SAM"/>
    <property type="match status" value="1"/>
</dbReference>
<dbReference type="InterPro" id="IPR007197">
    <property type="entry name" value="rSAM"/>
</dbReference>
<dbReference type="GO" id="GO:0005737">
    <property type="term" value="C:cytoplasm"/>
    <property type="evidence" value="ECO:0007669"/>
    <property type="project" value="UniProtKB-SubCell"/>
</dbReference>
<evidence type="ECO:0000313" key="5">
    <source>
        <dbReference type="Proteomes" id="UP000004394"/>
    </source>
</evidence>
<dbReference type="InterPro" id="IPR006638">
    <property type="entry name" value="Elp3/MiaA/NifB-like_rSAM"/>
</dbReference>
<dbReference type="SUPFAM" id="SSF102114">
    <property type="entry name" value="Radical SAM enzymes"/>
    <property type="match status" value="1"/>
</dbReference>
<dbReference type="STRING" id="862515.HMPREF0658_0606"/>
<dbReference type="PANTHER" id="PTHR13932">
    <property type="entry name" value="COPROPORPHYRINIGEN III OXIDASE"/>
    <property type="match status" value="1"/>
</dbReference>
<gene>
    <name evidence="4" type="primary">hemN</name>
    <name evidence="4" type="ORF">HMPREF0658_0606</name>
</gene>
<keyword evidence="2" id="KW-0004">4Fe-4S</keyword>
<dbReference type="Proteomes" id="UP000004394">
    <property type="component" value="Unassembled WGS sequence"/>
</dbReference>
<feature type="domain" description="Radical SAM core" evidence="3">
    <location>
        <begin position="4"/>
        <end position="240"/>
    </location>
</feature>
<keyword evidence="2" id="KW-0479">Metal-binding</keyword>
<dbReference type="SFLD" id="SFLDF00288">
    <property type="entry name" value="HemN-like__clustered_with_nucl"/>
    <property type="match status" value="1"/>
</dbReference>
<comment type="subcellular location">
    <subcellularLocation>
        <location evidence="2">Cytoplasm</location>
    </subcellularLocation>
</comment>
<dbReference type="AlphaFoldDB" id="E0NR05"/>
<dbReference type="SFLD" id="SFLDG01065">
    <property type="entry name" value="anaerobic_coproporphyrinogen-I"/>
    <property type="match status" value="1"/>
</dbReference>
<sequence>MQTENIPFMAGIYIHIPFCASRCIYCAFYSSTHAEWQEAYVDALCREMSMRADYLQDAPLETVYLGGGTPSQLSITCLHRLFNHLYTKVYKGCCPTEITMECNPDDVTPEWVSALRELSVNRVSMGAQTFDDRRLRFLHRRHTAAEVFRAVERLRAADINHINIDLMFGFPDETREDWTEDIDRALALNIEHLSAYCLAYEEGTPLYHLREQGRVKELDEEVSRSMYETLIDRMTAAGYEHYEISNFARPGHHSLHNANYWNATPYIGLGASAHSYDGASRQWNISDTQRYIASIAEGIVPAERETLDADTRYNDLVTTALRTARGIYLPSLCADRRNYLMQNARRHIENGLLAVEADRLLLTRQGLFVSDTVMSDLIYID</sequence>
<dbReference type="InterPro" id="IPR034505">
    <property type="entry name" value="Coproporphyrinogen-III_oxidase"/>
</dbReference>
<dbReference type="SMART" id="SM00729">
    <property type="entry name" value="Elp3"/>
    <property type="match status" value="1"/>
</dbReference>
<dbReference type="HOGENOM" id="CLU_027579_2_2_10"/>
<keyword evidence="5" id="KW-1185">Reference proteome</keyword>
<accession>E0NR05</accession>
<evidence type="ECO:0000256" key="2">
    <source>
        <dbReference type="RuleBase" id="RU364116"/>
    </source>
</evidence>
<dbReference type="GO" id="GO:0046872">
    <property type="term" value="F:metal ion binding"/>
    <property type="evidence" value="ECO:0007669"/>
    <property type="project" value="UniProtKB-UniRule"/>
</dbReference>
<keyword evidence="2" id="KW-0349">Heme</keyword>
<keyword evidence="4" id="KW-0560">Oxidoreductase</keyword>
<dbReference type="GO" id="GO:0004109">
    <property type="term" value="F:coproporphyrinogen oxidase activity"/>
    <property type="evidence" value="ECO:0007669"/>
    <property type="project" value="InterPro"/>
</dbReference>
<dbReference type="Gene3D" id="3.80.30.20">
    <property type="entry name" value="tm_1862 like domain"/>
    <property type="match status" value="1"/>
</dbReference>
<dbReference type="eggNOG" id="COG0635">
    <property type="taxonomic scope" value="Bacteria"/>
</dbReference>